<keyword evidence="1" id="KW-0805">Transcription regulation</keyword>
<dbReference type="EMBL" id="JAUSRO010000010">
    <property type="protein sequence ID" value="MDP9901087.1"/>
    <property type="molecule type" value="Genomic_DNA"/>
</dbReference>
<dbReference type="RefSeq" id="WP_307690876.1">
    <property type="nucleotide sequence ID" value="NZ_JAUSRO010000010.1"/>
</dbReference>
<dbReference type="Pfam" id="PF00440">
    <property type="entry name" value="TetR_N"/>
    <property type="match status" value="1"/>
</dbReference>
<accession>A0ABT9SCH8</accession>
<sequence length="221" mass="24302">MSFRPSRPEVLSRARTQEDKAKVKEAFIAAGRQLFADENPATVSLRRIAAAAGYAPGSIYQYFANQQDLFFQVRAHDMRASTEHLREQVARVRSPVKRVLQLFIGTADYWLAHMDAFLMIFPAPGADRSMGVGSAGVPFGQSDAAQDSLQLYYDVVDGYFQTLAHPPANARLAADALIAAVHGMIVFPCMTRTMDWSDTRAMVKHLVHAVVADWGKAGEAA</sequence>
<dbReference type="PROSITE" id="PS50977">
    <property type="entry name" value="HTH_TETR_2"/>
    <property type="match status" value="1"/>
</dbReference>
<feature type="domain" description="HTH tetR-type" evidence="5">
    <location>
        <begin position="21"/>
        <end position="81"/>
    </location>
</feature>
<keyword evidence="7" id="KW-1185">Reference proteome</keyword>
<keyword evidence="3" id="KW-0804">Transcription</keyword>
<dbReference type="Proteomes" id="UP001226867">
    <property type="component" value="Unassembled WGS sequence"/>
</dbReference>
<name>A0ABT9SCH8_9BURK</name>
<evidence type="ECO:0000313" key="6">
    <source>
        <dbReference type="EMBL" id="MDP9901087.1"/>
    </source>
</evidence>
<dbReference type="SUPFAM" id="SSF46689">
    <property type="entry name" value="Homeodomain-like"/>
    <property type="match status" value="1"/>
</dbReference>
<dbReference type="InterPro" id="IPR009057">
    <property type="entry name" value="Homeodomain-like_sf"/>
</dbReference>
<evidence type="ECO:0000256" key="3">
    <source>
        <dbReference type="ARBA" id="ARBA00023163"/>
    </source>
</evidence>
<evidence type="ECO:0000259" key="5">
    <source>
        <dbReference type="PROSITE" id="PS50977"/>
    </source>
</evidence>
<evidence type="ECO:0000313" key="7">
    <source>
        <dbReference type="Proteomes" id="UP001226867"/>
    </source>
</evidence>
<keyword evidence="2 4" id="KW-0238">DNA-binding</keyword>
<evidence type="ECO:0000256" key="1">
    <source>
        <dbReference type="ARBA" id="ARBA00023015"/>
    </source>
</evidence>
<organism evidence="6 7">
    <name type="scientific">Variovorax ginsengisoli</name>
    <dbReference type="NCBI Taxonomy" id="363844"/>
    <lineage>
        <taxon>Bacteria</taxon>
        <taxon>Pseudomonadati</taxon>
        <taxon>Pseudomonadota</taxon>
        <taxon>Betaproteobacteria</taxon>
        <taxon>Burkholderiales</taxon>
        <taxon>Comamonadaceae</taxon>
        <taxon>Variovorax</taxon>
    </lineage>
</organism>
<dbReference type="InterPro" id="IPR050109">
    <property type="entry name" value="HTH-type_TetR-like_transc_reg"/>
</dbReference>
<comment type="caution">
    <text evidence="6">The sequence shown here is derived from an EMBL/GenBank/DDBJ whole genome shotgun (WGS) entry which is preliminary data.</text>
</comment>
<dbReference type="PANTHER" id="PTHR30055">
    <property type="entry name" value="HTH-TYPE TRANSCRIPTIONAL REGULATOR RUTR"/>
    <property type="match status" value="1"/>
</dbReference>
<dbReference type="Gene3D" id="1.10.357.10">
    <property type="entry name" value="Tetracycline Repressor, domain 2"/>
    <property type="match status" value="1"/>
</dbReference>
<gene>
    <name evidence="6" type="ORF">J2W36_003353</name>
</gene>
<evidence type="ECO:0000256" key="2">
    <source>
        <dbReference type="ARBA" id="ARBA00023125"/>
    </source>
</evidence>
<proteinExistence type="predicted"/>
<feature type="DNA-binding region" description="H-T-H motif" evidence="4">
    <location>
        <begin position="44"/>
        <end position="63"/>
    </location>
</feature>
<evidence type="ECO:0000256" key="4">
    <source>
        <dbReference type="PROSITE-ProRule" id="PRU00335"/>
    </source>
</evidence>
<dbReference type="InterPro" id="IPR001647">
    <property type="entry name" value="HTH_TetR"/>
</dbReference>
<protein>
    <submittedName>
        <fullName evidence="6">AcrR family transcriptional regulator</fullName>
    </submittedName>
</protein>
<reference evidence="6 7" key="1">
    <citation type="submission" date="2023-07" db="EMBL/GenBank/DDBJ databases">
        <title>Sorghum-associated microbial communities from plants grown in Nebraska, USA.</title>
        <authorList>
            <person name="Schachtman D."/>
        </authorList>
    </citation>
    <scope>NUCLEOTIDE SEQUENCE [LARGE SCALE GENOMIC DNA]</scope>
    <source>
        <strain evidence="6 7">DS1607</strain>
    </source>
</reference>
<dbReference type="PANTHER" id="PTHR30055:SF234">
    <property type="entry name" value="HTH-TYPE TRANSCRIPTIONAL REGULATOR BETI"/>
    <property type="match status" value="1"/>
</dbReference>